<name>A0AA40SFR4_9ACTN</name>
<organism evidence="1 2">
    <name type="scientific">Streptomyces calvus</name>
    <dbReference type="NCBI Taxonomy" id="67282"/>
    <lineage>
        <taxon>Bacteria</taxon>
        <taxon>Bacillati</taxon>
        <taxon>Actinomycetota</taxon>
        <taxon>Actinomycetes</taxon>
        <taxon>Kitasatosporales</taxon>
        <taxon>Streptomycetaceae</taxon>
        <taxon>Streptomyces</taxon>
    </lineage>
</organism>
<proteinExistence type="predicted"/>
<evidence type="ECO:0000313" key="1">
    <source>
        <dbReference type="EMBL" id="MBA8945711.1"/>
    </source>
</evidence>
<evidence type="ECO:0000313" key="2">
    <source>
        <dbReference type="Proteomes" id="UP000530412"/>
    </source>
</evidence>
<dbReference type="Proteomes" id="UP000530412">
    <property type="component" value="Unassembled WGS sequence"/>
</dbReference>
<dbReference type="EMBL" id="JACJIE010000010">
    <property type="protein sequence ID" value="MBA8945711.1"/>
    <property type="molecule type" value="Genomic_DNA"/>
</dbReference>
<dbReference type="AlphaFoldDB" id="A0AA40SFR4"/>
<reference evidence="1 2" key="1">
    <citation type="submission" date="2020-08" db="EMBL/GenBank/DDBJ databases">
        <title>Genomic Encyclopedia of Type Strains, Phase III (KMG-III): the genomes of soil and plant-associated and newly described type strains.</title>
        <authorList>
            <person name="Whitman W."/>
        </authorList>
    </citation>
    <scope>NUCLEOTIDE SEQUENCE [LARGE SCALE GENOMIC DNA]</scope>
    <source>
        <strain evidence="1 2">CECT 3271</strain>
    </source>
</reference>
<dbReference type="RefSeq" id="WP_142197014.1">
    <property type="nucleotide sequence ID" value="NZ_BMSU01000003.1"/>
</dbReference>
<gene>
    <name evidence="1" type="ORF">FHS33_004160</name>
</gene>
<comment type="caution">
    <text evidence="1">The sequence shown here is derived from an EMBL/GenBank/DDBJ whole genome shotgun (WGS) entry which is preliminary data.</text>
</comment>
<sequence>MLDPEEAERRAAEFLAEESSTWGPSSNVRIVPEYCFTDKERLIAPYDHVEYLDHGRQDMQLGGNLPVAVDLNTGACSFITWEEADDLMERELL</sequence>
<accession>A0AA40SFR4</accession>
<protein>
    <submittedName>
        <fullName evidence="1">Uncharacterized protein</fullName>
    </submittedName>
</protein>